<keyword evidence="3" id="KW-1185">Reference proteome</keyword>
<keyword evidence="1" id="KW-0732">Signal</keyword>
<feature type="chain" id="PRO_5012341549" description="Outer membrane protein beta-barrel domain-containing protein" evidence="1">
    <location>
        <begin position="32"/>
        <end position="209"/>
    </location>
</feature>
<evidence type="ECO:0000313" key="3">
    <source>
        <dbReference type="Proteomes" id="UP000184212"/>
    </source>
</evidence>
<evidence type="ECO:0000256" key="1">
    <source>
        <dbReference type="SAM" id="SignalP"/>
    </source>
</evidence>
<dbReference type="Proteomes" id="UP000184212">
    <property type="component" value="Unassembled WGS sequence"/>
</dbReference>
<accession>A0A1M5VN20</accession>
<proteinExistence type="predicted"/>
<organism evidence="2 3">
    <name type="scientific">Chryseolinea serpens</name>
    <dbReference type="NCBI Taxonomy" id="947013"/>
    <lineage>
        <taxon>Bacteria</taxon>
        <taxon>Pseudomonadati</taxon>
        <taxon>Bacteroidota</taxon>
        <taxon>Cytophagia</taxon>
        <taxon>Cytophagales</taxon>
        <taxon>Fulvivirgaceae</taxon>
        <taxon>Chryseolinea</taxon>
    </lineage>
</organism>
<reference evidence="2 3" key="1">
    <citation type="submission" date="2016-11" db="EMBL/GenBank/DDBJ databases">
        <authorList>
            <person name="Jaros S."/>
            <person name="Januszkiewicz K."/>
            <person name="Wedrychowicz H."/>
        </authorList>
    </citation>
    <scope>NUCLEOTIDE SEQUENCE [LARGE SCALE GENOMIC DNA]</scope>
    <source>
        <strain evidence="2 3">DSM 24574</strain>
    </source>
</reference>
<protein>
    <recommendedName>
        <fullName evidence="4">Outer membrane protein beta-barrel domain-containing protein</fullName>
    </recommendedName>
</protein>
<feature type="signal peptide" evidence="1">
    <location>
        <begin position="1"/>
        <end position="31"/>
    </location>
</feature>
<gene>
    <name evidence="2" type="ORF">SAMN04488109_5240</name>
</gene>
<name>A0A1M5VN20_9BACT</name>
<evidence type="ECO:0008006" key="4">
    <source>
        <dbReference type="Google" id="ProtNLM"/>
    </source>
</evidence>
<dbReference type="SUPFAM" id="SSF56925">
    <property type="entry name" value="OMPA-like"/>
    <property type="match status" value="1"/>
</dbReference>
<dbReference type="STRING" id="947013.SAMN04488109_5240"/>
<dbReference type="EMBL" id="FQWQ01000004">
    <property type="protein sequence ID" value="SHH76651.1"/>
    <property type="molecule type" value="Genomic_DNA"/>
</dbReference>
<evidence type="ECO:0000313" key="2">
    <source>
        <dbReference type="EMBL" id="SHH76651.1"/>
    </source>
</evidence>
<dbReference type="Gene3D" id="2.40.160.20">
    <property type="match status" value="1"/>
</dbReference>
<dbReference type="AlphaFoldDB" id="A0A1M5VN20"/>
<sequence>MNLNLNKLYNRMKKIVFLVLAGMLSAGALQAQSGKAFYNSPYKTRNSGSFDARYSILSFGLGAPNKAVQDTYAGWSRSGSPVVYAKYEHGIMDEVGIGGQIALSGGSYKNGANEKVKIFAFHMAVLGYYHFNKLIPVKQLDVYAGAGLGLRVRNASSDNNGYNDNFDDTNITVPVRVGGRYYFTDNFGAYLEAGWDDMSDAAIGVTFRL</sequence>
<dbReference type="InterPro" id="IPR011250">
    <property type="entry name" value="OMP/PagP_B-barrel"/>
</dbReference>